<dbReference type="Proteomes" id="UP001055172">
    <property type="component" value="Unassembled WGS sequence"/>
</dbReference>
<dbReference type="InterPro" id="IPR052895">
    <property type="entry name" value="HetReg/Transcr_Mod"/>
</dbReference>
<protein>
    <submittedName>
        <fullName evidence="2">Heterokaryon incompatibility protein 6</fullName>
    </submittedName>
</protein>
<dbReference type="PANTHER" id="PTHR24148:SF64">
    <property type="entry name" value="HETEROKARYON INCOMPATIBILITY DOMAIN-CONTAINING PROTEIN"/>
    <property type="match status" value="1"/>
</dbReference>
<evidence type="ECO:0000259" key="1">
    <source>
        <dbReference type="Pfam" id="PF06985"/>
    </source>
</evidence>
<name>A0AA37LM65_9PEZI</name>
<keyword evidence="3" id="KW-1185">Reference proteome</keyword>
<sequence length="331" mass="37959">MAFRHEPMTNSNSIRLFTLYSGKFDDELAGAVGAGTFPSPGCPSYYFLSYAWKDASEAGASLPLARSCRDWDRRDNSRTIKINEQPFRICHNLALALLHIRSPTQPQCFWIDAICINFEDDDERSSQYCLMPAIVARAEAVVAWLGPDDPEQFQELDSDEDKWVRMKINWDRGKIKFLPNILCKLTGANLESTPRRFIRTVSLVRNGYWNRLWTLHELCNAKRVFFVSGKNVWREEDIDSCKNSFGTFPITRTLNARRDRHKKFSLEALLLKYHSYESDKQLDLVYALVGLSSDIWATPPNHIQNGNSSKSENGASLSHLTIDYKNTPYEA</sequence>
<dbReference type="PANTHER" id="PTHR24148">
    <property type="entry name" value="ANKYRIN REPEAT DOMAIN-CONTAINING PROTEIN 39 HOMOLOG-RELATED"/>
    <property type="match status" value="1"/>
</dbReference>
<gene>
    <name evidence="2" type="ORF">ColLi_00324</name>
</gene>
<organism evidence="2 3">
    <name type="scientific">Colletotrichum liriopes</name>
    <dbReference type="NCBI Taxonomy" id="708192"/>
    <lineage>
        <taxon>Eukaryota</taxon>
        <taxon>Fungi</taxon>
        <taxon>Dikarya</taxon>
        <taxon>Ascomycota</taxon>
        <taxon>Pezizomycotina</taxon>
        <taxon>Sordariomycetes</taxon>
        <taxon>Hypocreomycetidae</taxon>
        <taxon>Glomerellales</taxon>
        <taxon>Glomerellaceae</taxon>
        <taxon>Colletotrichum</taxon>
        <taxon>Colletotrichum spaethianum species complex</taxon>
    </lineage>
</organism>
<comment type="caution">
    <text evidence="2">The sequence shown here is derived from an EMBL/GenBank/DDBJ whole genome shotgun (WGS) entry which is preliminary data.</text>
</comment>
<dbReference type="EMBL" id="BPPX01000001">
    <property type="protein sequence ID" value="GJC77486.1"/>
    <property type="molecule type" value="Genomic_DNA"/>
</dbReference>
<evidence type="ECO:0000313" key="3">
    <source>
        <dbReference type="Proteomes" id="UP001055172"/>
    </source>
</evidence>
<evidence type="ECO:0000313" key="2">
    <source>
        <dbReference type="EMBL" id="GJC77486.1"/>
    </source>
</evidence>
<proteinExistence type="predicted"/>
<reference evidence="2 3" key="1">
    <citation type="submission" date="2021-07" db="EMBL/GenBank/DDBJ databases">
        <title>Genome data of Colletotrichum spaethianum.</title>
        <authorList>
            <person name="Utami Y.D."/>
            <person name="Hiruma K."/>
        </authorList>
    </citation>
    <scope>NUCLEOTIDE SEQUENCE [LARGE SCALE GENOMIC DNA]</scope>
    <source>
        <strain evidence="2 3">MAFF 242679</strain>
    </source>
</reference>
<dbReference type="Pfam" id="PF06985">
    <property type="entry name" value="HET"/>
    <property type="match status" value="1"/>
</dbReference>
<accession>A0AA37LM65</accession>
<dbReference type="InterPro" id="IPR010730">
    <property type="entry name" value="HET"/>
</dbReference>
<dbReference type="AlphaFoldDB" id="A0AA37LM65"/>
<feature type="domain" description="Heterokaryon incompatibility" evidence="1">
    <location>
        <begin position="45"/>
        <end position="217"/>
    </location>
</feature>